<gene>
    <name evidence="1" type="ORF">BIFBRE_04854</name>
</gene>
<proteinExistence type="predicted"/>
<dbReference type="EMBL" id="ACCG02000016">
    <property type="protein sequence ID" value="EFE88176.1"/>
    <property type="molecule type" value="Genomic_DNA"/>
</dbReference>
<dbReference type="HOGENOM" id="CLU_2858715_0_0_11"/>
<protein>
    <submittedName>
        <fullName evidence="1">Uncharacterized protein</fullName>
    </submittedName>
</protein>
<keyword evidence="2" id="KW-1185">Reference proteome</keyword>
<evidence type="ECO:0000313" key="2">
    <source>
        <dbReference type="Proteomes" id="UP000003191"/>
    </source>
</evidence>
<accession>D4BRW2</accession>
<sequence>MWSPPWCFVPESDRRGWNALLSSWLCAVWCHGWLGSDRWYLRYSACSAVELSKLDMNNGPTVSG</sequence>
<name>D4BRW2_BIFBR</name>
<comment type="caution">
    <text evidence="1">The sequence shown here is derived from an EMBL/GenBank/DDBJ whole genome shotgun (WGS) entry which is preliminary data.</text>
</comment>
<dbReference type="Proteomes" id="UP000003191">
    <property type="component" value="Unassembled WGS sequence"/>
</dbReference>
<dbReference type="AlphaFoldDB" id="D4BRW2"/>
<reference evidence="1 2" key="1">
    <citation type="submission" date="2010-02" db="EMBL/GenBank/DDBJ databases">
        <authorList>
            <person name="Weinstock G."/>
            <person name="Sodergren E."/>
            <person name="Clifton S."/>
            <person name="Fulton L."/>
            <person name="Fulton B."/>
            <person name="Courtney L."/>
            <person name="Fronick C."/>
            <person name="Harrison M."/>
            <person name="Strong C."/>
            <person name="Farmer C."/>
            <person name="Delahaunty K."/>
            <person name="Markovic C."/>
            <person name="Hall O."/>
            <person name="Minx P."/>
            <person name="Tomlinson C."/>
            <person name="Mitreva M."/>
            <person name="Nelson J."/>
            <person name="Hou S."/>
            <person name="Wollam A."/>
            <person name="Pepin K.H."/>
            <person name="Johnson M."/>
            <person name="Bhonagiri V."/>
            <person name="Zhang X."/>
            <person name="Suruliraj S."/>
            <person name="Warren W."/>
            <person name="Chinwalla A."/>
            <person name="Mardis E.R."/>
            <person name="Wilson R.K."/>
        </authorList>
    </citation>
    <scope>NUCLEOTIDE SEQUENCE [LARGE SCALE GENOMIC DNA]</scope>
    <source>
        <strain evidence="1 2">DSM 20213</strain>
    </source>
</reference>
<organism evidence="1 2">
    <name type="scientific">Bifidobacterium breve DSM 20213 = JCM 1192</name>
    <dbReference type="NCBI Taxonomy" id="518634"/>
    <lineage>
        <taxon>Bacteria</taxon>
        <taxon>Bacillati</taxon>
        <taxon>Actinomycetota</taxon>
        <taxon>Actinomycetes</taxon>
        <taxon>Bifidobacteriales</taxon>
        <taxon>Bifidobacteriaceae</taxon>
        <taxon>Bifidobacterium</taxon>
    </lineage>
</organism>
<evidence type="ECO:0000313" key="1">
    <source>
        <dbReference type="EMBL" id="EFE88176.1"/>
    </source>
</evidence>